<accession>A0ABV1SAK6</accession>
<keyword evidence="2" id="KW-1185">Reference proteome</keyword>
<comment type="caution">
    <text evidence="1">The sequence shown here is derived from an EMBL/GenBank/DDBJ whole genome shotgun (WGS) entry which is preliminary data.</text>
</comment>
<evidence type="ECO:0000313" key="1">
    <source>
        <dbReference type="EMBL" id="MER3123569.1"/>
    </source>
</evidence>
<dbReference type="RefSeq" id="WP_234900699.1">
    <property type="nucleotide sequence ID" value="NZ_JBEOME010000019.1"/>
</dbReference>
<evidence type="ECO:0000313" key="2">
    <source>
        <dbReference type="Proteomes" id="UP001467674"/>
    </source>
</evidence>
<dbReference type="EMBL" id="JBEOME010000019">
    <property type="protein sequence ID" value="MER3123569.1"/>
    <property type="molecule type" value="Genomic_DNA"/>
</dbReference>
<proteinExistence type="predicted"/>
<protein>
    <submittedName>
        <fullName evidence="1">Uncharacterized protein</fullName>
    </submittedName>
</protein>
<gene>
    <name evidence="1" type="ORF">ABQG71_20635</name>
</gene>
<reference evidence="1 2" key="1">
    <citation type="submission" date="2024-06" db="EMBL/GenBank/DDBJ databases">
        <title>Construction of an artificial bacterial consortium using nitrogen cycle bacteria from Cuatro Cienegas Basin and a mangrove forest.</title>
        <authorList>
            <person name="Aguilera-Najera D."/>
            <person name="Marquez-Cianci L."/>
            <person name="Martinez-Perez E."/>
            <person name="Rosas-Barrera M."/>
            <person name="Rodriguez-Cruz U.E."/>
            <person name="Tapia-Lopez R."/>
            <person name="Eguiarte L.E."/>
            <person name="Souza-Saldivar V."/>
        </authorList>
    </citation>
    <scope>NUCLEOTIDE SEQUENCE [LARGE SCALE GENOMIC DNA]</scope>
    <source>
        <strain evidence="1 2">S14-15</strain>
    </source>
</reference>
<sequence length="59" mass="7357">MLKETRKYEERVYIYSDDIEAWKHFESELMPLGWSIDSMWVGTDLNQMKQFYKYKRKLT</sequence>
<dbReference type="Proteomes" id="UP001467674">
    <property type="component" value="Unassembled WGS sequence"/>
</dbReference>
<name>A0ABV1SAK6_BACAB</name>
<organism evidence="1 2">
    <name type="scientific">Bacillus altitudinis</name>
    <dbReference type="NCBI Taxonomy" id="293387"/>
    <lineage>
        <taxon>Bacteria</taxon>
        <taxon>Bacillati</taxon>
        <taxon>Bacillota</taxon>
        <taxon>Bacilli</taxon>
        <taxon>Bacillales</taxon>
        <taxon>Bacillaceae</taxon>
        <taxon>Bacillus</taxon>
    </lineage>
</organism>